<feature type="compositionally biased region" description="Low complexity" evidence="1">
    <location>
        <begin position="191"/>
        <end position="203"/>
    </location>
</feature>
<dbReference type="STRING" id="356660.SAMN05444336_109110"/>
<dbReference type="Proteomes" id="UP000199118">
    <property type="component" value="Unassembled WGS sequence"/>
</dbReference>
<keyword evidence="3" id="KW-1185">Reference proteome</keyword>
<gene>
    <name evidence="2" type="ORF">SAMN05444336_109110</name>
</gene>
<proteinExistence type="predicted"/>
<feature type="region of interest" description="Disordered" evidence="1">
    <location>
        <begin position="1"/>
        <end position="75"/>
    </location>
</feature>
<sequence length="250" mass="25460">MGGTLGKDGGGRKGAAPRRPGRGPRAAMAGPAGGVSAPRKPAEPAAGPVAAPPAEKPAKRAPRKAAEPKRSARGFLQASALAEPSVREASSRRGFAEIRVLTDWPTIVGAQLSAACRPIRLTWAGAAYGATLIVEAEGARATEIEMQGPRIAERVNAHYGYRAVSRIKVVQGGRGTVARPGAVGVRGGAPGVRPGAAPGFAEPGPAPLRRDATPPPETEAEIDAVSDPGLRAALERLGASVANRKALGRR</sequence>
<dbReference type="EMBL" id="FNMZ01000009">
    <property type="protein sequence ID" value="SDX74924.1"/>
    <property type="molecule type" value="Genomic_DNA"/>
</dbReference>
<dbReference type="AlphaFoldDB" id="A0A1H3EAH6"/>
<feature type="region of interest" description="Disordered" evidence="1">
    <location>
        <begin position="186"/>
        <end position="228"/>
    </location>
</feature>
<evidence type="ECO:0008006" key="4">
    <source>
        <dbReference type="Google" id="ProtNLM"/>
    </source>
</evidence>
<protein>
    <recommendedName>
        <fullName evidence="4">DUF721 domain-containing protein</fullName>
    </recommendedName>
</protein>
<name>A0A1H3EAH6_9RHOB</name>
<dbReference type="Pfam" id="PF05258">
    <property type="entry name" value="DciA"/>
    <property type="match status" value="1"/>
</dbReference>
<dbReference type="InterPro" id="IPR007922">
    <property type="entry name" value="DciA-like"/>
</dbReference>
<accession>A0A1H3EAH6</accession>
<evidence type="ECO:0000313" key="3">
    <source>
        <dbReference type="Proteomes" id="UP000199118"/>
    </source>
</evidence>
<reference evidence="2 3" key="1">
    <citation type="submission" date="2016-10" db="EMBL/GenBank/DDBJ databases">
        <authorList>
            <person name="de Groot N.N."/>
        </authorList>
    </citation>
    <scope>NUCLEOTIDE SEQUENCE [LARGE SCALE GENOMIC DNA]</scope>
    <source>
        <strain evidence="2 3">DSM 17890</strain>
    </source>
</reference>
<organism evidence="2 3">
    <name type="scientific">Albimonas donghaensis</name>
    <dbReference type="NCBI Taxonomy" id="356660"/>
    <lineage>
        <taxon>Bacteria</taxon>
        <taxon>Pseudomonadati</taxon>
        <taxon>Pseudomonadota</taxon>
        <taxon>Alphaproteobacteria</taxon>
        <taxon>Rhodobacterales</taxon>
        <taxon>Paracoccaceae</taxon>
        <taxon>Albimonas</taxon>
    </lineage>
</organism>
<evidence type="ECO:0000256" key="1">
    <source>
        <dbReference type="SAM" id="MobiDB-lite"/>
    </source>
</evidence>
<evidence type="ECO:0000313" key="2">
    <source>
        <dbReference type="EMBL" id="SDX74924.1"/>
    </source>
</evidence>
<dbReference type="RefSeq" id="WP_281242941.1">
    <property type="nucleotide sequence ID" value="NZ_FNMZ01000009.1"/>
</dbReference>